<sequence>MKDLIRPTEYSCVYFHLPYQQTSSPSTMQTMKLPWPEPDQRGDRGENSLLIGNIFPRLYRTVALAPEVGSIESCGRHKASSTMERYCVHASTSLEMRDATVPSRC</sequence>
<feature type="region of interest" description="Disordered" evidence="1">
    <location>
        <begin position="23"/>
        <end position="46"/>
    </location>
</feature>
<protein>
    <submittedName>
        <fullName evidence="2">Uncharacterized protein</fullName>
    </submittedName>
</protein>
<evidence type="ECO:0000313" key="3">
    <source>
        <dbReference type="Proteomes" id="UP000188318"/>
    </source>
</evidence>
<dbReference type="AlphaFoldDB" id="A0A1R3RJT4"/>
<gene>
    <name evidence="2" type="ORF">ASPCADRAFT_208416</name>
</gene>
<dbReference type="EMBL" id="KV907501">
    <property type="protein sequence ID" value="OOF94740.1"/>
    <property type="molecule type" value="Genomic_DNA"/>
</dbReference>
<evidence type="ECO:0000313" key="2">
    <source>
        <dbReference type="EMBL" id="OOF94740.1"/>
    </source>
</evidence>
<evidence type="ECO:0000256" key="1">
    <source>
        <dbReference type="SAM" id="MobiDB-lite"/>
    </source>
</evidence>
<proteinExistence type="predicted"/>
<keyword evidence="3" id="KW-1185">Reference proteome</keyword>
<organism evidence="2 3">
    <name type="scientific">Aspergillus carbonarius (strain ITEM 5010)</name>
    <dbReference type="NCBI Taxonomy" id="602072"/>
    <lineage>
        <taxon>Eukaryota</taxon>
        <taxon>Fungi</taxon>
        <taxon>Dikarya</taxon>
        <taxon>Ascomycota</taxon>
        <taxon>Pezizomycotina</taxon>
        <taxon>Eurotiomycetes</taxon>
        <taxon>Eurotiomycetidae</taxon>
        <taxon>Eurotiales</taxon>
        <taxon>Aspergillaceae</taxon>
        <taxon>Aspergillus</taxon>
        <taxon>Aspergillus subgen. Circumdati</taxon>
    </lineage>
</organism>
<dbReference type="Proteomes" id="UP000188318">
    <property type="component" value="Unassembled WGS sequence"/>
</dbReference>
<reference evidence="3" key="1">
    <citation type="journal article" date="2017" name="Genome Biol.">
        <title>Comparative genomics reveals high biological diversity and specific adaptations in the industrially and medically important fungal genus Aspergillus.</title>
        <authorList>
            <person name="de Vries R.P."/>
            <person name="Riley R."/>
            <person name="Wiebenga A."/>
            <person name="Aguilar-Osorio G."/>
            <person name="Amillis S."/>
            <person name="Uchima C.A."/>
            <person name="Anderluh G."/>
            <person name="Asadollahi M."/>
            <person name="Askin M."/>
            <person name="Barry K."/>
            <person name="Battaglia E."/>
            <person name="Bayram O."/>
            <person name="Benocci T."/>
            <person name="Braus-Stromeyer S.A."/>
            <person name="Caldana C."/>
            <person name="Canovas D."/>
            <person name="Cerqueira G.C."/>
            <person name="Chen F."/>
            <person name="Chen W."/>
            <person name="Choi C."/>
            <person name="Clum A."/>
            <person name="Dos Santos R.A."/>
            <person name="Damasio A.R."/>
            <person name="Diallinas G."/>
            <person name="Emri T."/>
            <person name="Fekete E."/>
            <person name="Flipphi M."/>
            <person name="Freyberg S."/>
            <person name="Gallo A."/>
            <person name="Gournas C."/>
            <person name="Habgood R."/>
            <person name="Hainaut M."/>
            <person name="Harispe M.L."/>
            <person name="Henrissat B."/>
            <person name="Hilden K.S."/>
            <person name="Hope R."/>
            <person name="Hossain A."/>
            <person name="Karabika E."/>
            <person name="Karaffa L."/>
            <person name="Karanyi Z."/>
            <person name="Krasevec N."/>
            <person name="Kuo A."/>
            <person name="Kusch H."/>
            <person name="LaButti K."/>
            <person name="Lagendijk E.L."/>
            <person name="Lapidus A."/>
            <person name="Levasseur A."/>
            <person name="Lindquist E."/>
            <person name="Lipzen A."/>
            <person name="Logrieco A.F."/>
            <person name="MacCabe A."/>
            <person name="Maekelae M.R."/>
            <person name="Malavazi I."/>
            <person name="Melin P."/>
            <person name="Meyer V."/>
            <person name="Mielnichuk N."/>
            <person name="Miskei M."/>
            <person name="Molnar A.P."/>
            <person name="Mule G."/>
            <person name="Ngan C.Y."/>
            <person name="Orejas M."/>
            <person name="Orosz E."/>
            <person name="Ouedraogo J.P."/>
            <person name="Overkamp K.M."/>
            <person name="Park H.-S."/>
            <person name="Perrone G."/>
            <person name="Piumi F."/>
            <person name="Punt P.J."/>
            <person name="Ram A.F."/>
            <person name="Ramon A."/>
            <person name="Rauscher S."/>
            <person name="Record E."/>
            <person name="Riano-Pachon D.M."/>
            <person name="Robert V."/>
            <person name="Roehrig J."/>
            <person name="Ruller R."/>
            <person name="Salamov A."/>
            <person name="Salih N.S."/>
            <person name="Samson R.A."/>
            <person name="Sandor E."/>
            <person name="Sanguinetti M."/>
            <person name="Schuetze T."/>
            <person name="Sepcic K."/>
            <person name="Shelest E."/>
            <person name="Sherlock G."/>
            <person name="Sophianopoulou V."/>
            <person name="Squina F.M."/>
            <person name="Sun H."/>
            <person name="Susca A."/>
            <person name="Todd R.B."/>
            <person name="Tsang A."/>
            <person name="Unkles S.E."/>
            <person name="van de Wiele N."/>
            <person name="van Rossen-Uffink D."/>
            <person name="Oliveira J.V."/>
            <person name="Vesth T.C."/>
            <person name="Visser J."/>
            <person name="Yu J.-H."/>
            <person name="Zhou M."/>
            <person name="Andersen M.R."/>
            <person name="Archer D.B."/>
            <person name="Baker S.E."/>
            <person name="Benoit I."/>
            <person name="Brakhage A.A."/>
            <person name="Braus G.H."/>
            <person name="Fischer R."/>
            <person name="Frisvad J.C."/>
            <person name="Goldman G.H."/>
            <person name="Houbraken J."/>
            <person name="Oakley B."/>
            <person name="Pocsi I."/>
            <person name="Scazzocchio C."/>
            <person name="Seiboth B."/>
            <person name="vanKuyk P.A."/>
            <person name="Wortman J."/>
            <person name="Dyer P.S."/>
            <person name="Grigoriev I.V."/>
        </authorList>
    </citation>
    <scope>NUCLEOTIDE SEQUENCE [LARGE SCALE GENOMIC DNA]</scope>
    <source>
        <strain evidence="3">ITEM 5010</strain>
    </source>
</reference>
<dbReference type="VEuPathDB" id="FungiDB:ASPCADRAFT_208416"/>
<accession>A0A1R3RJT4</accession>
<name>A0A1R3RJT4_ASPC5</name>